<protein>
    <submittedName>
        <fullName evidence="4">Phosphoribosyltransferase</fullName>
    </submittedName>
</protein>
<evidence type="ECO:0000313" key="5">
    <source>
        <dbReference type="Proteomes" id="UP000006094"/>
    </source>
</evidence>
<dbReference type="InterPro" id="IPR051910">
    <property type="entry name" value="ComF/GntX_DNA_util-trans"/>
</dbReference>
<keyword evidence="4" id="KW-0328">Glycosyltransferase</keyword>
<dbReference type="InterPro" id="IPR029057">
    <property type="entry name" value="PRTase-like"/>
</dbReference>
<accession>K0AX08</accession>
<organism evidence="4 5">
    <name type="scientific">Gottschalkia acidurici (strain ATCC 7906 / DSM 604 / BCRC 14475 / CIP 104303 / KCTC 5404 / NCIMB 10678 / 9a)</name>
    <name type="common">Clostridium acidurici</name>
    <dbReference type="NCBI Taxonomy" id="1128398"/>
    <lineage>
        <taxon>Bacteria</taxon>
        <taxon>Bacillati</taxon>
        <taxon>Bacillota</taxon>
        <taxon>Tissierellia</taxon>
        <taxon>Tissierellales</taxon>
        <taxon>Gottschalkiaceae</taxon>
        <taxon>Gottschalkia</taxon>
    </lineage>
</organism>
<dbReference type="eggNOG" id="COG1040">
    <property type="taxonomic scope" value="Bacteria"/>
</dbReference>
<dbReference type="OrthoDB" id="9779910at2"/>
<keyword evidence="5" id="KW-1185">Reference proteome</keyword>
<evidence type="ECO:0000259" key="2">
    <source>
        <dbReference type="Pfam" id="PF00156"/>
    </source>
</evidence>
<name>K0AX08_GOTA9</name>
<dbReference type="HOGENOM" id="CLU_054549_1_1_9"/>
<comment type="similarity">
    <text evidence="1">Belongs to the ComF/GntX family.</text>
</comment>
<dbReference type="Pfam" id="PF18912">
    <property type="entry name" value="DZR_2"/>
    <property type="match status" value="1"/>
</dbReference>
<feature type="domain" description="Phosphoribosyltransferase" evidence="2">
    <location>
        <begin position="144"/>
        <end position="235"/>
    </location>
</feature>
<dbReference type="InterPro" id="IPR000836">
    <property type="entry name" value="PRTase_dom"/>
</dbReference>
<dbReference type="Gene3D" id="3.40.50.2020">
    <property type="match status" value="1"/>
</dbReference>
<sequence>MKIFKTLINLVFPEKNICFICDEYDITIKNNLCPDCISKLVFIKESKCKTCGRKIDTNSDKLIKCRNCLKTPHYFTKTVAPLVYNEAIKKAIYDFKYNNKPYMYKLFGELMVKSVVDNDLEYIDMIVPVPLHKYRQRKRGFNQSYLLAKYISKKLELPIDKENLIRITKTQEQNKLKRSERIRNVEGVFKIIKKDIFIQKRVLLIDDIYTTGSTVDECSKLLLDNGAKEVFVATIAIASQ</sequence>
<dbReference type="PANTHER" id="PTHR47505">
    <property type="entry name" value="DNA UTILIZATION PROTEIN YHGH"/>
    <property type="match status" value="1"/>
</dbReference>
<evidence type="ECO:0000256" key="1">
    <source>
        <dbReference type="ARBA" id="ARBA00008007"/>
    </source>
</evidence>
<feature type="domain" description="Double zinc ribbon" evidence="3">
    <location>
        <begin position="7"/>
        <end position="69"/>
    </location>
</feature>
<dbReference type="InterPro" id="IPR044005">
    <property type="entry name" value="DZR_2"/>
</dbReference>
<dbReference type="SUPFAM" id="SSF53271">
    <property type="entry name" value="PRTase-like"/>
    <property type="match status" value="1"/>
</dbReference>
<reference evidence="4 5" key="1">
    <citation type="journal article" date="2012" name="PLoS ONE">
        <title>The purine-utilizing bacterium Clostridium acidurici 9a: a genome-guided metabolic reconsideration.</title>
        <authorList>
            <person name="Hartwich K."/>
            <person name="Poehlein A."/>
            <person name="Daniel R."/>
        </authorList>
    </citation>
    <scope>NUCLEOTIDE SEQUENCE [LARGE SCALE GENOMIC DNA]</scope>
    <source>
        <strain evidence="5">ATCC 7906 / DSM 604 / BCRC 14475 / CIP 104303 / KCTC 5404 / NCIMB 10678 / 9a</strain>
    </source>
</reference>
<dbReference type="PANTHER" id="PTHR47505:SF1">
    <property type="entry name" value="DNA UTILIZATION PROTEIN YHGH"/>
    <property type="match status" value="1"/>
</dbReference>
<evidence type="ECO:0000259" key="3">
    <source>
        <dbReference type="Pfam" id="PF18912"/>
    </source>
</evidence>
<dbReference type="Proteomes" id="UP000006094">
    <property type="component" value="Chromosome"/>
</dbReference>
<dbReference type="CDD" id="cd06223">
    <property type="entry name" value="PRTases_typeI"/>
    <property type="match status" value="1"/>
</dbReference>
<dbReference type="AlphaFoldDB" id="K0AX08"/>
<gene>
    <name evidence="4" type="ordered locus">Curi_c02370</name>
</gene>
<dbReference type="STRING" id="1128398.Curi_c02370"/>
<evidence type="ECO:0000313" key="4">
    <source>
        <dbReference type="EMBL" id="AFS77317.1"/>
    </source>
</evidence>
<keyword evidence="4" id="KW-0808">Transferase</keyword>
<dbReference type="RefSeq" id="WP_014966454.1">
    <property type="nucleotide sequence ID" value="NC_018664.1"/>
</dbReference>
<proteinExistence type="inferred from homology"/>
<dbReference type="EMBL" id="CP003326">
    <property type="protein sequence ID" value="AFS77317.1"/>
    <property type="molecule type" value="Genomic_DNA"/>
</dbReference>
<dbReference type="PATRIC" id="fig|1128398.3.peg.245"/>
<dbReference type="GO" id="GO:0016757">
    <property type="term" value="F:glycosyltransferase activity"/>
    <property type="evidence" value="ECO:0007669"/>
    <property type="project" value="UniProtKB-KW"/>
</dbReference>
<dbReference type="Pfam" id="PF00156">
    <property type="entry name" value="Pribosyltran"/>
    <property type="match status" value="1"/>
</dbReference>
<dbReference type="KEGG" id="cad:Curi_c02370"/>